<evidence type="ECO:0000256" key="4">
    <source>
        <dbReference type="ARBA" id="ARBA00022840"/>
    </source>
</evidence>
<dbReference type="GO" id="GO:0005524">
    <property type="term" value="F:ATP binding"/>
    <property type="evidence" value="ECO:0007669"/>
    <property type="project" value="UniProtKB-UniRule"/>
</dbReference>
<dbReference type="AlphaFoldDB" id="A0A8I0T5H2"/>
<dbReference type="GO" id="GO:0071555">
    <property type="term" value="P:cell wall organization"/>
    <property type="evidence" value="ECO:0007669"/>
    <property type="project" value="UniProtKB-KW"/>
</dbReference>
<dbReference type="EMBL" id="AQHF01000026">
    <property type="protein sequence ID" value="MBE0347387.1"/>
    <property type="molecule type" value="Genomic_DNA"/>
</dbReference>
<evidence type="ECO:0000256" key="1">
    <source>
        <dbReference type="ARBA" id="ARBA00022598"/>
    </source>
</evidence>
<dbReference type="GO" id="GO:0051301">
    <property type="term" value="P:cell division"/>
    <property type="evidence" value="ECO:0007669"/>
    <property type="project" value="UniProtKB-KW"/>
</dbReference>
<dbReference type="HAMAP" id="MF_02020">
    <property type="entry name" value="Mpl"/>
    <property type="match status" value="1"/>
</dbReference>
<dbReference type="Gene3D" id="3.40.50.720">
    <property type="entry name" value="NAD(P)-binding Rossmann-like Domain"/>
    <property type="match status" value="1"/>
</dbReference>
<dbReference type="NCBIfam" id="TIGR01081">
    <property type="entry name" value="mpl"/>
    <property type="match status" value="1"/>
</dbReference>
<evidence type="ECO:0000256" key="5">
    <source>
        <dbReference type="ARBA" id="ARBA00022960"/>
    </source>
</evidence>
<evidence type="ECO:0000256" key="2">
    <source>
        <dbReference type="ARBA" id="ARBA00022618"/>
    </source>
</evidence>
<comment type="cofactor">
    <cofactor evidence="9">
        <name>Mg(2+)</name>
        <dbReference type="ChEBI" id="CHEBI:18420"/>
    </cofactor>
</comment>
<evidence type="ECO:0000256" key="6">
    <source>
        <dbReference type="ARBA" id="ARBA00022984"/>
    </source>
</evidence>
<dbReference type="Pfam" id="PF08245">
    <property type="entry name" value="Mur_ligase_M"/>
    <property type="match status" value="1"/>
</dbReference>
<dbReference type="Pfam" id="PF02875">
    <property type="entry name" value="Mur_ligase_C"/>
    <property type="match status" value="1"/>
</dbReference>
<dbReference type="RefSeq" id="WP_147390176.1">
    <property type="nucleotide sequence ID" value="NZ_AQHF01000026.1"/>
</dbReference>
<dbReference type="InterPro" id="IPR004101">
    <property type="entry name" value="Mur_ligase_C"/>
</dbReference>
<dbReference type="Gene3D" id="3.40.1190.10">
    <property type="entry name" value="Mur-like, catalytic domain"/>
    <property type="match status" value="1"/>
</dbReference>
<name>A0A8I0T5H2_9GAMM</name>
<comment type="function">
    <text evidence="9">Reutilizes the intact tripeptide L-alanyl-gamma-D-glutamyl-meso-diaminopimelate by linking it to UDP-N-acetylmuramate.</text>
</comment>
<evidence type="ECO:0000259" key="11">
    <source>
        <dbReference type="Pfam" id="PF02875"/>
    </source>
</evidence>
<keyword evidence="3 9" id="KW-0547">Nucleotide-binding</keyword>
<evidence type="ECO:0000256" key="3">
    <source>
        <dbReference type="ARBA" id="ARBA00022741"/>
    </source>
</evidence>
<keyword evidence="2 9" id="KW-0132">Cell division</keyword>
<dbReference type="GO" id="GO:0106418">
    <property type="term" value="F:UDP-N-acetylmuramate-L-alanyl-gamma-D-glutamyl-meso-2,6-diaminoheptanedioate ligase activity"/>
    <property type="evidence" value="ECO:0007669"/>
    <property type="project" value="UniProtKB-EC"/>
</dbReference>
<evidence type="ECO:0000313" key="14">
    <source>
        <dbReference type="Proteomes" id="UP000660708"/>
    </source>
</evidence>
<keyword evidence="6 9" id="KW-0573">Peptidoglycan synthesis</keyword>
<comment type="catalytic activity">
    <reaction evidence="9">
        <text>UDP-N-acetyl-alpha-D-muramate + L-alanyl-gamma-D-glutamyl-meso-2,6-diaminopimelate + ATP = UDP-N-acetyl-alpha-D-muramoyl-L-alanyl-gamma-D-glutamyl-meso-2,6-diaminopimelate + ADP + phosphate + H(+)</text>
        <dbReference type="Rhea" id="RHEA:29563"/>
        <dbReference type="ChEBI" id="CHEBI:15378"/>
        <dbReference type="ChEBI" id="CHEBI:30616"/>
        <dbReference type="ChEBI" id="CHEBI:43474"/>
        <dbReference type="ChEBI" id="CHEBI:61401"/>
        <dbReference type="ChEBI" id="CHEBI:70757"/>
        <dbReference type="ChEBI" id="CHEBI:83905"/>
        <dbReference type="ChEBI" id="CHEBI:456216"/>
        <dbReference type="EC" id="6.3.2.45"/>
    </reaction>
</comment>
<dbReference type="GO" id="GO:0009254">
    <property type="term" value="P:peptidoglycan turnover"/>
    <property type="evidence" value="ECO:0007669"/>
    <property type="project" value="UniProtKB-UniRule"/>
</dbReference>
<evidence type="ECO:0000256" key="9">
    <source>
        <dbReference type="HAMAP-Rule" id="MF_02020"/>
    </source>
</evidence>
<comment type="caution">
    <text evidence="13">The sequence shown here is derived from an EMBL/GenBank/DDBJ whole genome shotgun (WGS) entry which is preliminary data.</text>
</comment>
<proteinExistence type="inferred from homology"/>
<keyword evidence="5 9" id="KW-0133">Cell shape</keyword>
<dbReference type="PANTHER" id="PTHR43445:SF5">
    <property type="entry name" value="UDP-N-ACETYLMURAMATE--L-ALANYL-GAMMA-D-GLUTAMYL-MESO-2,6-DIAMINOHEPTANDIOATE LIGASE"/>
    <property type="match status" value="1"/>
</dbReference>
<dbReference type="SUPFAM" id="SSF53623">
    <property type="entry name" value="MurD-like peptide ligases, catalytic domain"/>
    <property type="match status" value="1"/>
</dbReference>
<dbReference type="Pfam" id="PF01225">
    <property type="entry name" value="Mur_ligase"/>
    <property type="match status" value="1"/>
</dbReference>
<comment type="similarity">
    <text evidence="9">Belongs to the MurCDEF family. Mpl subfamily.</text>
</comment>
<dbReference type="InterPro" id="IPR005757">
    <property type="entry name" value="Mpl"/>
</dbReference>
<organism evidence="13 14">
    <name type="scientific">Pseudoalteromonas peptidolytica F12-50-A1</name>
    <dbReference type="NCBI Taxonomy" id="1315280"/>
    <lineage>
        <taxon>Bacteria</taxon>
        <taxon>Pseudomonadati</taxon>
        <taxon>Pseudomonadota</taxon>
        <taxon>Gammaproteobacteria</taxon>
        <taxon>Alteromonadales</taxon>
        <taxon>Pseudoalteromonadaceae</taxon>
        <taxon>Pseudoalteromonas</taxon>
    </lineage>
</organism>
<dbReference type="InterPro" id="IPR013221">
    <property type="entry name" value="Mur_ligase_cen"/>
</dbReference>
<dbReference type="InterPro" id="IPR050061">
    <property type="entry name" value="MurCDEF_pg_biosynth"/>
</dbReference>
<dbReference type="SUPFAM" id="SSF53244">
    <property type="entry name" value="MurD-like peptide ligases, peptide-binding domain"/>
    <property type="match status" value="1"/>
</dbReference>
<feature type="domain" description="Mur ligase C-terminal" evidence="11">
    <location>
        <begin position="312"/>
        <end position="432"/>
    </location>
</feature>
<reference evidence="13 14" key="1">
    <citation type="submission" date="2015-06" db="EMBL/GenBank/DDBJ databases">
        <title>Genome sequence of Pseudoalteromonas peptidolytica.</title>
        <authorList>
            <person name="Xie B.-B."/>
            <person name="Rong J.-C."/>
            <person name="Qin Q.-L."/>
            <person name="Zhang Y.-Z."/>
        </authorList>
    </citation>
    <scope>NUCLEOTIDE SEQUENCE [LARGE SCALE GENOMIC DNA]</scope>
    <source>
        <strain evidence="13 14">F12-50-A1</strain>
    </source>
</reference>
<keyword evidence="1 9" id="KW-0436">Ligase</keyword>
<sequence>MHVHILGICGTFMGGIAAIAKSLGHKVTGSDLNVYPPMSTQLEALGIELTQGYDPQQLVDAQPDVVVIGNAMSRGNPCVEYVLEKGLYYTSGPEWLRENVLRESWVLAVAGTHGKTTTASMLAWVLEYAGLRPGFLIGGVVQNFGVSARTSDTPFFVIEADEYDTAFFDKRSKFVHYLPRTLILNNLEYDHADIFPDLNAIQTQFHHLIRTLPSQGKAIYPADDKALQEVINRGFWSLQESLGKEWSYNLIKADGSSFTVLFEGEEKGVVNWQAIGEHNVKNAMMTIAAARHVGIPIEVSIEALGQFISPKRRMECKGEVNGVTVYDDFAHHPTAIATTLAGLRAKVGDAPIIAILEPRSNTMKLGVHQETLMQSLAVANEVYLFEPEGLSWSLKAQAESAGRRCFASVDEIVTQVVANQAPNQHVLVMSNGGFGGIHDKLLTALKK</sequence>
<keyword evidence="7 9" id="KW-0131">Cell cycle</keyword>
<feature type="binding site" evidence="9">
    <location>
        <begin position="111"/>
        <end position="117"/>
    </location>
    <ligand>
        <name>ATP</name>
        <dbReference type="ChEBI" id="CHEBI:30616"/>
    </ligand>
</feature>
<dbReference type="Gene3D" id="3.90.190.20">
    <property type="entry name" value="Mur ligase, C-terminal domain"/>
    <property type="match status" value="1"/>
</dbReference>
<feature type="domain" description="Mur ligase central" evidence="12">
    <location>
        <begin position="109"/>
        <end position="290"/>
    </location>
</feature>
<feature type="domain" description="Mur ligase N-terminal catalytic" evidence="10">
    <location>
        <begin position="2"/>
        <end position="99"/>
    </location>
</feature>
<keyword evidence="14" id="KW-1185">Reference proteome</keyword>
<dbReference type="GO" id="GO:0008360">
    <property type="term" value="P:regulation of cell shape"/>
    <property type="evidence" value="ECO:0007669"/>
    <property type="project" value="UniProtKB-KW"/>
</dbReference>
<dbReference type="PANTHER" id="PTHR43445">
    <property type="entry name" value="UDP-N-ACETYLMURAMATE--L-ALANINE LIGASE-RELATED"/>
    <property type="match status" value="1"/>
</dbReference>
<dbReference type="InterPro" id="IPR036565">
    <property type="entry name" value="Mur-like_cat_sf"/>
</dbReference>
<evidence type="ECO:0000259" key="10">
    <source>
        <dbReference type="Pfam" id="PF01225"/>
    </source>
</evidence>
<keyword evidence="4 9" id="KW-0067">ATP-binding</keyword>
<gene>
    <name evidence="9 13" type="primary">mpl</name>
    <name evidence="13" type="ORF">PPEP_a1830</name>
</gene>
<evidence type="ECO:0000256" key="8">
    <source>
        <dbReference type="ARBA" id="ARBA00023316"/>
    </source>
</evidence>
<dbReference type="Proteomes" id="UP000660708">
    <property type="component" value="Unassembled WGS sequence"/>
</dbReference>
<dbReference type="UniPathway" id="UPA00544"/>
<protein>
    <recommendedName>
        <fullName evidence="9">UDP-N-acetylmuramate--L-alanyl-gamma-D-glutamyl-meso-2,6-diaminoheptandioate ligase</fullName>
        <ecNumber evidence="9">6.3.2.45</ecNumber>
    </recommendedName>
    <alternativeName>
        <fullName evidence="9">Murein peptide ligase</fullName>
    </alternativeName>
    <alternativeName>
        <fullName evidence="9">UDP-N-acetylmuramate:L-alanyl-gamma-D-glutamyl-meso-diaminopimelate ligase</fullName>
    </alternativeName>
</protein>
<comment type="pathway">
    <text evidence="9">Cell wall biogenesis; peptidoglycan recycling.</text>
</comment>
<dbReference type="InterPro" id="IPR036615">
    <property type="entry name" value="Mur_ligase_C_dom_sf"/>
</dbReference>
<dbReference type="GO" id="GO:0009252">
    <property type="term" value="P:peptidoglycan biosynthetic process"/>
    <property type="evidence" value="ECO:0007669"/>
    <property type="project" value="UniProtKB-UniRule"/>
</dbReference>
<dbReference type="SUPFAM" id="SSF51984">
    <property type="entry name" value="MurCD N-terminal domain"/>
    <property type="match status" value="1"/>
</dbReference>
<accession>A0A8I0T5H2</accession>
<dbReference type="InterPro" id="IPR000713">
    <property type="entry name" value="Mur_ligase_N"/>
</dbReference>
<dbReference type="EC" id="6.3.2.45" evidence="9"/>
<evidence type="ECO:0000256" key="7">
    <source>
        <dbReference type="ARBA" id="ARBA00023306"/>
    </source>
</evidence>
<evidence type="ECO:0000259" key="12">
    <source>
        <dbReference type="Pfam" id="PF08245"/>
    </source>
</evidence>
<evidence type="ECO:0000313" key="13">
    <source>
        <dbReference type="EMBL" id="MBE0347387.1"/>
    </source>
</evidence>
<keyword evidence="8 9" id="KW-0961">Cell wall biogenesis/degradation</keyword>
<keyword evidence="9" id="KW-0460">Magnesium</keyword>